<dbReference type="EMBL" id="SPMZ01000002">
    <property type="protein sequence ID" value="NMQ17769.1"/>
    <property type="molecule type" value="Genomic_DNA"/>
</dbReference>
<dbReference type="InterPro" id="IPR001533">
    <property type="entry name" value="Pterin_deHydtase"/>
</dbReference>
<gene>
    <name evidence="5" type="ORF">E4P82_00255</name>
</gene>
<comment type="similarity">
    <text evidence="2 4">Belongs to the pterin-4-alpha-carbinolamine dehydratase family.</text>
</comment>
<dbReference type="InterPro" id="IPR050376">
    <property type="entry name" value="Pterin-4-alpha-carb_dehyd"/>
</dbReference>
<dbReference type="HAMAP" id="MF_00434">
    <property type="entry name" value="Pterin_4_alpha"/>
    <property type="match status" value="1"/>
</dbReference>
<reference evidence="5 6" key="1">
    <citation type="submission" date="2019-03" db="EMBL/GenBank/DDBJ databases">
        <title>Metabolic reconstructions from genomes of highly enriched 'Candidatus Accumulibacter' and 'Candidatus Competibacter' bioreactor populations.</title>
        <authorList>
            <person name="Annavajhala M.K."/>
            <person name="Welles L."/>
            <person name="Abbas B."/>
            <person name="Sorokin D."/>
            <person name="Park H."/>
            <person name="Van Loosdrecht M."/>
            <person name="Chandran K."/>
        </authorList>
    </citation>
    <scope>NUCLEOTIDE SEQUENCE [LARGE SCALE GENOMIC DNA]</scope>
    <source>
        <strain evidence="5 6">SBR_G</strain>
    </source>
</reference>
<comment type="catalytic activity">
    <reaction evidence="1 4">
        <text>(4aS,6R)-4a-hydroxy-L-erythro-5,6,7,8-tetrahydrobiopterin = (6R)-L-erythro-6,7-dihydrobiopterin + H2O</text>
        <dbReference type="Rhea" id="RHEA:11920"/>
        <dbReference type="ChEBI" id="CHEBI:15377"/>
        <dbReference type="ChEBI" id="CHEBI:15642"/>
        <dbReference type="ChEBI" id="CHEBI:43120"/>
        <dbReference type="EC" id="4.2.1.96"/>
    </reaction>
</comment>
<dbReference type="Gene3D" id="3.30.1360.20">
    <property type="entry name" value="Transcriptional coactivator/pterin dehydratase"/>
    <property type="match status" value="1"/>
</dbReference>
<proteinExistence type="inferred from homology"/>
<dbReference type="InterPro" id="IPR036428">
    <property type="entry name" value="PCD_sf"/>
</dbReference>
<keyword evidence="6" id="KW-1185">Reference proteome</keyword>
<dbReference type="SUPFAM" id="SSF55248">
    <property type="entry name" value="PCD-like"/>
    <property type="match status" value="1"/>
</dbReference>
<keyword evidence="3 4" id="KW-0456">Lyase</keyword>
<evidence type="ECO:0000256" key="3">
    <source>
        <dbReference type="ARBA" id="ARBA00023239"/>
    </source>
</evidence>
<dbReference type="CDD" id="cd00913">
    <property type="entry name" value="PCD_DCoH_subfamily_a"/>
    <property type="match status" value="1"/>
</dbReference>
<evidence type="ECO:0000256" key="4">
    <source>
        <dbReference type="HAMAP-Rule" id="MF_00434"/>
    </source>
</evidence>
<evidence type="ECO:0000256" key="2">
    <source>
        <dbReference type="ARBA" id="ARBA00006472"/>
    </source>
</evidence>
<evidence type="ECO:0000313" key="5">
    <source>
        <dbReference type="EMBL" id="NMQ17769.1"/>
    </source>
</evidence>
<dbReference type="Proteomes" id="UP000760480">
    <property type="component" value="Unassembled WGS sequence"/>
</dbReference>
<dbReference type="PANTHER" id="PTHR42805">
    <property type="entry name" value="PTERIN-4-ALPHA-CARBINOLAMINE DEHYDRATASE-RELATED"/>
    <property type="match status" value="1"/>
</dbReference>
<protein>
    <recommendedName>
        <fullName evidence="4">Putative pterin-4-alpha-carbinolamine dehydratase</fullName>
        <shortName evidence="4">PHS</shortName>
        <ecNumber evidence="4">4.2.1.96</ecNumber>
    </recommendedName>
    <alternativeName>
        <fullName evidence="4">4-alpha-hydroxy-tetrahydropterin dehydratase</fullName>
    </alternativeName>
    <alternativeName>
        <fullName evidence="4">Pterin carbinolamine dehydratase</fullName>
        <shortName evidence="4">PCD</shortName>
    </alternativeName>
</protein>
<name>A0ABX1TGJ9_9GAMM</name>
<sequence>MDLSRKTCTPCQGGVSPLTFGEAEILLSQAPGWRLWENGTRLERRFEFQTFATALAFVNRVGDLAESEGHHPDIRFGWGYANILFYTHKIGGLHENDFIMAAKVNELYTDEYSAV</sequence>
<organism evidence="5 6">
    <name type="scientific">Candidatus Competibacter phosphatis</name>
    <dbReference type="NCBI Taxonomy" id="221280"/>
    <lineage>
        <taxon>Bacteria</taxon>
        <taxon>Pseudomonadati</taxon>
        <taxon>Pseudomonadota</taxon>
        <taxon>Gammaproteobacteria</taxon>
        <taxon>Candidatus Competibacteraceae</taxon>
        <taxon>Candidatus Competibacter</taxon>
    </lineage>
</organism>
<dbReference type="EC" id="4.2.1.96" evidence="4"/>
<dbReference type="PANTHER" id="PTHR42805:SF1">
    <property type="entry name" value="PTERIN-4-ALPHA-CARBINOLAMINE DEHYDRATASE-RELATED"/>
    <property type="match status" value="1"/>
</dbReference>
<dbReference type="Pfam" id="PF01329">
    <property type="entry name" value="Pterin_4a"/>
    <property type="match status" value="1"/>
</dbReference>
<evidence type="ECO:0000256" key="1">
    <source>
        <dbReference type="ARBA" id="ARBA00001554"/>
    </source>
</evidence>
<evidence type="ECO:0000313" key="6">
    <source>
        <dbReference type="Proteomes" id="UP000760480"/>
    </source>
</evidence>
<accession>A0ABX1TGJ9</accession>
<comment type="caution">
    <text evidence="5">The sequence shown here is derived from an EMBL/GenBank/DDBJ whole genome shotgun (WGS) entry which is preliminary data.</text>
</comment>